<protein>
    <recommendedName>
        <fullName evidence="4">VRR-NUC domain-containing protein</fullName>
    </recommendedName>
</protein>
<dbReference type="Pfam" id="PF08774">
    <property type="entry name" value="VRR_NUC"/>
    <property type="match status" value="1"/>
</dbReference>
<dbReference type="RefSeq" id="WP_307527409.1">
    <property type="nucleotide sequence ID" value="NZ_JAUSZI010000002.1"/>
</dbReference>
<evidence type="ECO:0000256" key="1">
    <source>
        <dbReference type="ARBA" id="ARBA00001946"/>
    </source>
</evidence>
<evidence type="ECO:0000313" key="6">
    <source>
        <dbReference type="Proteomes" id="UP001230328"/>
    </source>
</evidence>
<gene>
    <name evidence="5" type="ORF">QF035_008921</name>
</gene>
<dbReference type="Gene3D" id="3.40.1350.10">
    <property type="match status" value="1"/>
</dbReference>
<keyword evidence="6" id="KW-1185">Reference proteome</keyword>
<comment type="cofactor">
    <cofactor evidence="1">
        <name>Mg(2+)</name>
        <dbReference type="ChEBI" id="CHEBI:18420"/>
    </cofactor>
</comment>
<name>A0ABU0T6B3_9ACTN</name>
<comment type="caution">
    <text evidence="5">The sequence shown here is derived from an EMBL/GenBank/DDBJ whole genome shotgun (WGS) entry which is preliminary data.</text>
</comment>
<evidence type="ECO:0000259" key="4">
    <source>
        <dbReference type="SMART" id="SM00990"/>
    </source>
</evidence>
<dbReference type="EMBL" id="JAUSZI010000002">
    <property type="protein sequence ID" value="MDQ1031339.1"/>
    <property type="molecule type" value="Genomic_DNA"/>
</dbReference>
<sequence length="112" mass="12591">MTSPRERVIEGYLLAQCRAHGFLCLKFVSPGRGGVPDRIVVALGRIVFVEVKRPGGRLRKLQQLMHAKLRRHGAEVHVIDDKPGVDAFVAHLLKDLAVEQRHDRRRTGPAQD</sequence>
<feature type="domain" description="VRR-NUC" evidence="4">
    <location>
        <begin position="1"/>
        <end position="83"/>
    </location>
</feature>
<dbReference type="Proteomes" id="UP001230328">
    <property type="component" value="Unassembled WGS sequence"/>
</dbReference>
<dbReference type="InterPro" id="IPR011856">
    <property type="entry name" value="tRNA_endonuc-like_dom_sf"/>
</dbReference>
<accession>A0ABU0T6B3</accession>
<evidence type="ECO:0000256" key="2">
    <source>
        <dbReference type="ARBA" id="ARBA00022722"/>
    </source>
</evidence>
<dbReference type="SMART" id="SM00990">
    <property type="entry name" value="VRR_NUC"/>
    <property type="match status" value="1"/>
</dbReference>
<evidence type="ECO:0000256" key="3">
    <source>
        <dbReference type="ARBA" id="ARBA00022801"/>
    </source>
</evidence>
<proteinExistence type="predicted"/>
<keyword evidence="2" id="KW-0540">Nuclease</keyword>
<organism evidence="5 6">
    <name type="scientific">Streptomyces umbrinus</name>
    <dbReference type="NCBI Taxonomy" id="67370"/>
    <lineage>
        <taxon>Bacteria</taxon>
        <taxon>Bacillati</taxon>
        <taxon>Actinomycetota</taxon>
        <taxon>Actinomycetes</taxon>
        <taxon>Kitasatosporales</taxon>
        <taxon>Streptomycetaceae</taxon>
        <taxon>Streptomyces</taxon>
        <taxon>Streptomyces phaeochromogenes group</taxon>
    </lineage>
</organism>
<evidence type="ECO:0000313" key="5">
    <source>
        <dbReference type="EMBL" id="MDQ1031339.1"/>
    </source>
</evidence>
<reference evidence="5 6" key="1">
    <citation type="submission" date="2023-07" db="EMBL/GenBank/DDBJ databases">
        <title>Comparative genomics of wheat-associated soil bacteria to identify genetic determinants of phenazine resistance.</title>
        <authorList>
            <person name="Mouncey N."/>
        </authorList>
    </citation>
    <scope>NUCLEOTIDE SEQUENCE [LARGE SCALE GENOMIC DNA]</scope>
    <source>
        <strain evidence="5 6">V2I4</strain>
    </source>
</reference>
<keyword evidence="3" id="KW-0378">Hydrolase</keyword>
<dbReference type="InterPro" id="IPR014883">
    <property type="entry name" value="VRR_NUC"/>
</dbReference>